<feature type="compositionally biased region" description="Gly residues" evidence="1">
    <location>
        <begin position="41"/>
        <end position="59"/>
    </location>
</feature>
<evidence type="ECO:0000313" key="4">
    <source>
        <dbReference type="Proteomes" id="UP000033615"/>
    </source>
</evidence>
<feature type="compositionally biased region" description="Low complexity" evidence="1">
    <location>
        <begin position="60"/>
        <end position="76"/>
    </location>
</feature>
<protein>
    <submittedName>
        <fullName evidence="3">Uncharacterized protein</fullName>
    </submittedName>
</protein>
<feature type="region of interest" description="Disordered" evidence="1">
    <location>
        <begin position="1"/>
        <end position="105"/>
    </location>
</feature>
<dbReference type="RefSeq" id="WP_046088939.1">
    <property type="nucleotide sequence ID" value="NZ_LAKD02000049.1"/>
</dbReference>
<dbReference type="AlphaFoldDB" id="A0A1V4D2W7"/>
<feature type="compositionally biased region" description="Gly residues" evidence="1">
    <location>
        <begin position="12"/>
        <end position="21"/>
    </location>
</feature>
<feature type="compositionally biased region" description="Polar residues" evidence="1">
    <location>
        <begin position="145"/>
        <end position="156"/>
    </location>
</feature>
<evidence type="ECO:0000313" key="3">
    <source>
        <dbReference type="EMBL" id="OPF78054.1"/>
    </source>
</evidence>
<keyword evidence="2" id="KW-0472">Membrane</keyword>
<feature type="compositionally biased region" description="Pro residues" evidence="1">
    <location>
        <begin position="1"/>
        <end position="11"/>
    </location>
</feature>
<keyword evidence="2" id="KW-1133">Transmembrane helix</keyword>
<keyword evidence="4" id="KW-1185">Reference proteome</keyword>
<keyword evidence="2" id="KW-0812">Transmembrane</keyword>
<reference evidence="3" key="1">
    <citation type="submission" date="2016-12" db="EMBL/GenBank/DDBJ databases">
        <title>Genome sequence of Streptomyces antioxidans MUSC 164.</title>
        <authorList>
            <person name="Lee L.-H."/>
            <person name="Ser H.-L."/>
        </authorList>
    </citation>
    <scope>NUCLEOTIDE SEQUENCE [LARGE SCALE GENOMIC DNA]</scope>
    <source>
        <strain evidence="3">MUSC 164</strain>
    </source>
</reference>
<dbReference type="Proteomes" id="UP000033615">
    <property type="component" value="Unassembled WGS sequence"/>
</dbReference>
<sequence>MSHQQPPPQPGPYGGQPGPYGAGQPPVPNPYAQTPGYGQPPQGGYGQPGPYGGSGGGYGHPQPANPYGQPQPANPYGQPPQPGPGYYGGPQPPAPGPAAGGAGKGRKVGLAVGAVVVVAALGAGAFALFGGGSGGPYKLTTPESVASDYQRQGSGTDDSDLSAAGRKDLQQVPVVKDPHLVAADYQTSGKEMLKFTGVWGEVTDPKRGADLALAVIVKTLQDNGTAQAKGSPQEFSPDGFDGDVLKCQSMKFTSDQGSMEAPACVWGDKDTLGVTVMADPAAAVLGGGMSLEDAADITAKVRKDARVEIDG</sequence>
<feature type="region of interest" description="Disordered" evidence="1">
    <location>
        <begin position="145"/>
        <end position="164"/>
    </location>
</feature>
<feature type="compositionally biased region" description="Low complexity" evidence="1">
    <location>
        <begin position="30"/>
        <end position="40"/>
    </location>
</feature>
<gene>
    <name evidence="3" type="ORF">VT50_0219600</name>
</gene>
<comment type="caution">
    <text evidence="3">The sequence shown here is derived from an EMBL/GenBank/DDBJ whole genome shotgun (WGS) entry which is preliminary data.</text>
</comment>
<proteinExistence type="predicted"/>
<dbReference type="EMBL" id="LAKD02000049">
    <property type="protein sequence ID" value="OPF78054.1"/>
    <property type="molecule type" value="Genomic_DNA"/>
</dbReference>
<evidence type="ECO:0000256" key="1">
    <source>
        <dbReference type="SAM" id="MobiDB-lite"/>
    </source>
</evidence>
<accession>A0A1V4D2W7</accession>
<dbReference type="OrthoDB" id="4350888at2"/>
<feature type="transmembrane region" description="Helical" evidence="2">
    <location>
        <begin position="108"/>
        <end position="129"/>
    </location>
</feature>
<evidence type="ECO:0000256" key="2">
    <source>
        <dbReference type="SAM" id="Phobius"/>
    </source>
</evidence>
<organism evidence="3 4">
    <name type="scientific">Streptomyces antioxidans</name>
    <dbReference type="NCBI Taxonomy" id="1507734"/>
    <lineage>
        <taxon>Bacteria</taxon>
        <taxon>Bacillati</taxon>
        <taxon>Actinomycetota</taxon>
        <taxon>Actinomycetes</taxon>
        <taxon>Kitasatosporales</taxon>
        <taxon>Streptomycetaceae</taxon>
        <taxon>Streptomyces</taxon>
    </lineage>
</organism>
<name>A0A1V4D2W7_9ACTN</name>